<evidence type="ECO:0000256" key="1">
    <source>
        <dbReference type="ARBA" id="ARBA00004701"/>
    </source>
</evidence>
<evidence type="ECO:0000259" key="12">
    <source>
        <dbReference type="SMART" id="SM00984"/>
    </source>
</evidence>
<dbReference type="OrthoDB" id="9803238at2"/>
<dbReference type="GO" id="GO:0051287">
    <property type="term" value="F:NAD binding"/>
    <property type="evidence" value="ECO:0007669"/>
    <property type="project" value="InterPro"/>
</dbReference>
<dbReference type="PIRSF" id="PIRSF500134">
    <property type="entry name" value="UDPglc_DH_bac"/>
    <property type="match status" value="1"/>
</dbReference>
<feature type="binding site" evidence="10">
    <location>
        <begin position="158"/>
        <end position="161"/>
    </location>
    <ligand>
        <name>substrate</name>
    </ligand>
</feature>
<dbReference type="InterPro" id="IPR036291">
    <property type="entry name" value="NAD(P)-bd_dom_sf"/>
</dbReference>
<dbReference type="InterPro" id="IPR036220">
    <property type="entry name" value="UDP-Glc/GDP-Man_DH_C_sf"/>
</dbReference>
<comment type="pathway">
    <text evidence="1">Nucleotide-sugar biosynthesis; UDP-alpha-D-glucuronate biosynthesis; UDP-alpha-D-glucuronate from UDP-alpha-D-glucose: step 1/1.</text>
</comment>
<dbReference type="PANTHER" id="PTHR43750">
    <property type="entry name" value="UDP-GLUCOSE 6-DEHYDROGENASE TUAD"/>
    <property type="match status" value="1"/>
</dbReference>
<keyword evidence="6 8" id="KW-0520">NAD</keyword>
<gene>
    <name evidence="13" type="ORF">CRI94_05640</name>
</gene>
<keyword evidence="5 8" id="KW-0560">Oxidoreductase</keyword>
<dbReference type="NCBIfam" id="TIGR03026">
    <property type="entry name" value="NDP-sugDHase"/>
    <property type="match status" value="1"/>
</dbReference>
<feature type="binding site" evidence="11">
    <location>
        <position position="30"/>
    </location>
    <ligand>
        <name>NAD(+)</name>
        <dbReference type="ChEBI" id="CHEBI:57540"/>
    </ligand>
</feature>
<dbReference type="Pfam" id="PF03721">
    <property type="entry name" value="UDPG_MGDP_dh_N"/>
    <property type="match status" value="1"/>
</dbReference>
<dbReference type="Pfam" id="PF03720">
    <property type="entry name" value="UDPG_MGDP_dh_C"/>
    <property type="match status" value="1"/>
</dbReference>
<dbReference type="GO" id="GO:0000271">
    <property type="term" value="P:polysaccharide biosynthetic process"/>
    <property type="evidence" value="ECO:0007669"/>
    <property type="project" value="InterPro"/>
</dbReference>
<dbReference type="Gene3D" id="3.40.50.720">
    <property type="entry name" value="NAD(P)-binding Rossmann-like Domain"/>
    <property type="match status" value="2"/>
</dbReference>
<comment type="caution">
    <text evidence="13">The sequence shown here is derived from an EMBL/GenBank/DDBJ whole genome shotgun (WGS) entry which is preliminary data.</text>
</comment>
<dbReference type="InterPro" id="IPR014026">
    <property type="entry name" value="UDP-Glc/GDP-Man_DH_dimer"/>
</dbReference>
<evidence type="ECO:0000256" key="9">
    <source>
        <dbReference type="PIRSR" id="PIRSR500134-1"/>
    </source>
</evidence>
<feature type="binding site" evidence="11">
    <location>
        <position position="337"/>
    </location>
    <ligand>
        <name>NAD(+)</name>
        <dbReference type="ChEBI" id="CHEBI:57540"/>
    </ligand>
</feature>
<dbReference type="Pfam" id="PF00984">
    <property type="entry name" value="UDPG_MGDP_dh"/>
    <property type="match status" value="1"/>
</dbReference>
<evidence type="ECO:0000256" key="11">
    <source>
        <dbReference type="PIRSR" id="PIRSR500134-3"/>
    </source>
</evidence>
<dbReference type="EMBL" id="PDEQ01000002">
    <property type="protein sequence ID" value="PEN14507.1"/>
    <property type="molecule type" value="Genomic_DNA"/>
</dbReference>
<feature type="binding site" evidence="11">
    <location>
        <position position="126"/>
    </location>
    <ligand>
        <name>NAD(+)</name>
        <dbReference type="ChEBI" id="CHEBI:57540"/>
    </ligand>
</feature>
<feature type="domain" description="UDP-glucose/GDP-mannose dehydrogenase C-terminal" evidence="12">
    <location>
        <begin position="323"/>
        <end position="425"/>
    </location>
</feature>
<dbReference type="SMART" id="SM00984">
    <property type="entry name" value="UDPG_MGDP_dh_C"/>
    <property type="match status" value="1"/>
</dbReference>
<dbReference type="PANTHER" id="PTHR43750:SF3">
    <property type="entry name" value="UDP-GLUCOSE 6-DEHYDROGENASE TUAD"/>
    <property type="match status" value="1"/>
</dbReference>
<comment type="similarity">
    <text evidence="2 8">Belongs to the UDP-glucose/GDP-mannose dehydrogenase family.</text>
</comment>
<protein>
    <recommendedName>
        <fullName evidence="4 8">UDP-glucose 6-dehydrogenase</fullName>
        <ecNumber evidence="3 8">1.1.1.22</ecNumber>
    </recommendedName>
</protein>
<evidence type="ECO:0000256" key="6">
    <source>
        <dbReference type="ARBA" id="ARBA00023027"/>
    </source>
</evidence>
<dbReference type="RefSeq" id="WP_098074681.1">
    <property type="nucleotide sequence ID" value="NZ_PDEQ01000002.1"/>
</dbReference>
<dbReference type="SUPFAM" id="SSF51735">
    <property type="entry name" value="NAD(P)-binding Rossmann-fold domains"/>
    <property type="match status" value="1"/>
</dbReference>
<accession>A0A2A8D121</accession>
<proteinExistence type="inferred from homology"/>
<dbReference type="GO" id="GO:0006065">
    <property type="term" value="P:UDP-glucuronate biosynthetic process"/>
    <property type="evidence" value="ECO:0007669"/>
    <property type="project" value="UniProtKB-UniPathway"/>
</dbReference>
<organism evidence="13 14">
    <name type="scientific">Longibacter salinarum</name>
    <dbReference type="NCBI Taxonomy" id="1850348"/>
    <lineage>
        <taxon>Bacteria</taxon>
        <taxon>Pseudomonadati</taxon>
        <taxon>Rhodothermota</taxon>
        <taxon>Rhodothermia</taxon>
        <taxon>Rhodothermales</taxon>
        <taxon>Salisaetaceae</taxon>
        <taxon>Longibacter</taxon>
    </lineage>
</organism>
<evidence type="ECO:0000256" key="2">
    <source>
        <dbReference type="ARBA" id="ARBA00006601"/>
    </source>
</evidence>
<reference evidence="13 14" key="1">
    <citation type="submission" date="2017-10" db="EMBL/GenBank/DDBJ databases">
        <title>Draft genome of Longibacter Salinarum.</title>
        <authorList>
            <person name="Goh K.M."/>
            <person name="Shamsir M.S."/>
            <person name="Lim S.W."/>
        </authorList>
    </citation>
    <scope>NUCLEOTIDE SEQUENCE [LARGE SCALE GENOMIC DNA]</scope>
    <source>
        <strain evidence="13 14">KCTC 52045</strain>
    </source>
</reference>
<dbReference type="InterPro" id="IPR001732">
    <property type="entry name" value="UDP-Glc/GDP-Man_DH_N"/>
</dbReference>
<dbReference type="Proteomes" id="UP000220102">
    <property type="component" value="Unassembled WGS sequence"/>
</dbReference>
<dbReference type="InterPro" id="IPR008927">
    <property type="entry name" value="6-PGluconate_DH-like_C_sf"/>
</dbReference>
<feature type="binding site" evidence="10">
    <location>
        <position position="266"/>
    </location>
    <ligand>
        <name>substrate</name>
    </ligand>
</feature>
<feature type="active site" description="Nucleophile" evidence="9">
    <location>
        <position position="269"/>
    </location>
</feature>
<evidence type="ECO:0000256" key="3">
    <source>
        <dbReference type="ARBA" id="ARBA00012954"/>
    </source>
</evidence>
<evidence type="ECO:0000256" key="4">
    <source>
        <dbReference type="ARBA" id="ARBA00015132"/>
    </source>
</evidence>
<feature type="binding site" evidence="11">
    <location>
        <position position="35"/>
    </location>
    <ligand>
        <name>NAD(+)</name>
        <dbReference type="ChEBI" id="CHEBI:57540"/>
    </ligand>
</feature>
<dbReference type="InterPro" id="IPR017476">
    <property type="entry name" value="UDP-Glc/GDP-Man"/>
</dbReference>
<feature type="binding site" evidence="11">
    <location>
        <position position="161"/>
    </location>
    <ligand>
        <name>NAD(+)</name>
        <dbReference type="ChEBI" id="CHEBI:57540"/>
    </ligand>
</feature>
<evidence type="ECO:0000256" key="7">
    <source>
        <dbReference type="ARBA" id="ARBA00047473"/>
    </source>
</evidence>
<feature type="binding site" evidence="11">
    <location>
        <position position="272"/>
    </location>
    <ligand>
        <name>NAD(+)</name>
        <dbReference type="ChEBI" id="CHEBI:57540"/>
    </ligand>
</feature>
<feature type="binding site" evidence="11">
    <location>
        <position position="86"/>
    </location>
    <ligand>
        <name>NAD(+)</name>
        <dbReference type="ChEBI" id="CHEBI:57540"/>
    </ligand>
</feature>
<evidence type="ECO:0000256" key="10">
    <source>
        <dbReference type="PIRSR" id="PIRSR500134-2"/>
    </source>
</evidence>
<feature type="binding site" evidence="10">
    <location>
        <position position="330"/>
    </location>
    <ligand>
        <name>substrate</name>
    </ligand>
</feature>
<dbReference type="SUPFAM" id="SSF52413">
    <property type="entry name" value="UDP-glucose/GDP-mannose dehydrogenase C-terminal domain"/>
    <property type="match status" value="1"/>
</dbReference>
<dbReference type="GO" id="GO:0003979">
    <property type="term" value="F:UDP-glucose 6-dehydrogenase activity"/>
    <property type="evidence" value="ECO:0007669"/>
    <property type="project" value="UniProtKB-EC"/>
</dbReference>
<evidence type="ECO:0000313" key="14">
    <source>
        <dbReference type="Proteomes" id="UP000220102"/>
    </source>
</evidence>
<dbReference type="SUPFAM" id="SSF48179">
    <property type="entry name" value="6-phosphogluconate dehydrogenase C-terminal domain-like"/>
    <property type="match status" value="1"/>
</dbReference>
<feature type="binding site" evidence="10">
    <location>
        <position position="213"/>
    </location>
    <ligand>
        <name>substrate</name>
    </ligand>
</feature>
<dbReference type="UniPathway" id="UPA00038">
    <property type="reaction ID" value="UER00491"/>
</dbReference>
<feature type="binding site" evidence="10">
    <location>
        <begin position="258"/>
        <end position="262"/>
    </location>
    <ligand>
        <name>substrate</name>
    </ligand>
</feature>
<dbReference type="Gene3D" id="1.20.5.100">
    <property type="entry name" value="Cytochrome c1, transmembrane anchor, C-terminal"/>
    <property type="match status" value="1"/>
</dbReference>
<evidence type="ECO:0000313" key="13">
    <source>
        <dbReference type="EMBL" id="PEN14507.1"/>
    </source>
</evidence>
<name>A0A2A8D121_9BACT</name>
<sequence>MNIAIIGTGYVGLVSGTCFAEMGNQVTCVDIDEDKVDMLRSGKLPIYEPDLEHYFARNRKEERLSFTTDYEDAVLDAEVIFLALPTPPGEDGSADLSYVLQAAGTIADLLVEQDDPGYRIIVNKSTVPVGTADRVSETMADRGLTTGEHYDVVSNPEFLREGAAVDDFMKPDRVVIGTSSEKAANKMTRLYEPFVRQGNPILVVDERSAEMIKYTANSILATRISFMNEIANLCERVGADVDKVRLGISKDHRIGRHFLYAGIGFGGSCFPKDVQALHRTGRQHGYDFQILDSVLSVNDQQRELMVHRLDEYFDGDLEGKKIAMWGLAFKPNTDDVREAPSHVIIEGLLERGAEVTAFDPEAIETTKVNFGDSISYAEDMYAPLENADALVICTEWHEFRRPDLARVHDTLGTPVVFDGRNLYDPSRMAEMGFEYFSIGRPHVAPQEDAEAIKAALSENGQA</sequence>
<dbReference type="PIRSF" id="PIRSF000124">
    <property type="entry name" value="UDPglc_GDPman_dh"/>
    <property type="match status" value="1"/>
</dbReference>
<comment type="catalytic activity">
    <reaction evidence="7 8">
        <text>UDP-alpha-D-glucose + 2 NAD(+) + H2O = UDP-alpha-D-glucuronate + 2 NADH + 3 H(+)</text>
        <dbReference type="Rhea" id="RHEA:23596"/>
        <dbReference type="ChEBI" id="CHEBI:15377"/>
        <dbReference type="ChEBI" id="CHEBI:15378"/>
        <dbReference type="ChEBI" id="CHEBI:57540"/>
        <dbReference type="ChEBI" id="CHEBI:57945"/>
        <dbReference type="ChEBI" id="CHEBI:58052"/>
        <dbReference type="ChEBI" id="CHEBI:58885"/>
        <dbReference type="EC" id="1.1.1.22"/>
    </reaction>
</comment>
<evidence type="ECO:0000256" key="5">
    <source>
        <dbReference type="ARBA" id="ARBA00023002"/>
    </source>
</evidence>
<dbReference type="InterPro" id="IPR028357">
    <property type="entry name" value="UDPglc_DH_bac"/>
</dbReference>
<keyword evidence="14" id="KW-1185">Reference proteome</keyword>
<dbReference type="InterPro" id="IPR014027">
    <property type="entry name" value="UDP-Glc/GDP-Man_DH_C"/>
</dbReference>
<dbReference type="EC" id="1.1.1.22" evidence="3 8"/>
<evidence type="ECO:0000256" key="8">
    <source>
        <dbReference type="PIRNR" id="PIRNR000124"/>
    </source>
</evidence>
<dbReference type="AlphaFoldDB" id="A0A2A8D121"/>